<dbReference type="Proteomes" id="UP000663852">
    <property type="component" value="Unassembled WGS sequence"/>
</dbReference>
<dbReference type="InterPro" id="IPR029071">
    <property type="entry name" value="Ubiquitin-like_domsf"/>
</dbReference>
<dbReference type="AlphaFoldDB" id="A0A813NQD9"/>
<keyword evidence="4" id="KW-1185">Reference proteome</keyword>
<gene>
    <name evidence="3" type="ORF">EDS130_LOCUS11286</name>
    <name evidence="2" type="ORF">XAT740_LOCUS29</name>
</gene>
<reference evidence="2" key="1">
    <citation type="submission" date="2021-02" db="EMBL/GenBank/DDBJ databases">
        <authorList>
            <person name="Nowell W R."/>
        </authorList>
    </citation>
    <scope>NUCLEOTIDE SEQUENCE</scope>
</reference>
<feature type="region of interest" description="Disordered" evidence="1">
    <location>
        <begin position="129"/>
        <end position="164"/>
    </location>
</feature>
<dbReference type="SUPFAM" id="SSF54236">
    <property type="entry name" value="Ubiquitin-like"/>
    <property type="match status" value="1"/>
</dbReference>
<evidence type="ECO:0000313" key="3">
    <source>
        <dbReference type="EMBL" id="CAF0930896.1"/>
    </source>
</evidence>
<proteinExistence type="predicted"/>
<protein>
    <recommendedName>
        <fullName evidence="5">Ubiquitin-like domain-containing protein</fullName>
    </recommendedName>
</protein>
<accession>A0A813NQD9</accession>
<dbReference type="EMBL" id="CAJNOR010000001">
    <property type="protein sequence ID" value="CAF0743348.1"/>
    <property type="molecule type" value="Genomic_DNA"/>
</dbReference>
<evidence type="ECO:0000313" key="2">
    <source>
        <dbReference type="EMBL" id="CAF0743348.1"/>
    </source>
</evidence>
<dbReference type="OrthoDB" id="9986213at2759"/>
<sequence>MYQPRVFCVKLQLHFGGDIHEISVPAYDGAEPTVNDLMNIIERDFRVPRILQNLAFHGQELHPHINAPLSCFGIKNLGLIRLVGRMAPADKIQQINSQYSPHSHQQTSYSPQQQPVVISTAEQYLSYSYPQNRSVSTQYDPPTEQPPPTPDKEQLPERQATPAQ</sequence>
<dbReference type="Proteomes" id="UP000663828">
    <property type="component" value="Unassembled WGS sequence"/>
</dbReference>
<name>A0A813NQD9_ADIRI</name>
<dbReference type="EMBL" id="CAJNOJ010000041">
    <property type="protein sequence ID" value="CAF0930896.1"/>
    <property type="molecule type" value="Genomic_DNA"/>
</dbReference>
<organism evidence="2 4">
    <name type="scientific">Adineta ricciae</name>
    <name type="common">Rotifer</name>
    <dbReference type="NCBI Taxonomy" id="249248"/>
    <lineage>
        <taxon>Eukaryota</taxon>
        <taxon>Metazoa</taxon>
        <taxon>Spiralia</taxon>
        <taxon>Gnathifera</taxon>
        <taxon>Rotifera</taxon>
        <taxon>Eurotatoria</taxon>
        <taxon>Bdelloidea</taxon>
        <taxon>Adinetida</taxon>
        <taxon>Adinetidae</taxon>
        <taxon>Adineta</taxon>
    </lineage>
</organism>
<evidence type="ECO:0000256" key="1">
    <source>
        <dbReference type="SAM" id="MobiDB-lite"/>
    </source>
</evidence>
<feature type="compositionally biased region" description="Polar residues" evidence="1">
    <location>
        <begin position="129"/>
        <end position="139"/>
    </location>
</feature>
<evidence type="ECO:0000313" key="4">
    <source>
        <dbReference type="Proteomes" id="UP000663828"/>
    </source>
</evidence>
<comment type="caution">
    <text evidence="2">The sequence shown here is derived from an EMBL/GenBank/DDBJ whole genome shotgun (WGS) entry which is preliminary data.</text>
</comment>
<dbReference type="Gene3D" id="3.10.20.90">
    <property type="entry name" value="Phosphatidylinositol 3-kinase Catalytic Subunit, Chain A, domain 1"/>
    <property type="match status" value="1"/>
</dbReference>
<evidence type="ECO:0008006" key="5">
    <source>
        <dbReference type="Google" id="ProtNLM"/>
    </source>
</evidence>